<accession>G4U1J7</accession>
<dbReference type="HOGENOM" id="CLU_089185_0_0_1"/>
<dbReference type="GO" id="GO:0005783">
    <property type="term" value="C:endoplasmic reticulum"/>
    <property type="evidence" value="ECO:0007669"/>
    <property type="project" value="UniProtKB-SubCell"/>
</dbReference>
<dbReference type="InterPro" id="IPR052374">
    <property type="entry name" value="SERAC1"/>
</dbReference>
<keyword evidence="9" id="KW-1185">Reference proteome</keyword>
<gene>
    <name evidence="8" type="ORF">PIIN_11417</name>
</gene>
<evidence type="ECO:0000256" key="2">
    <source>
        <dbReference type="ARBA" id="ARBA00004240"/>
    </source>
</evidence>
<reference evidence="8 9" key="1">
    <citation type="journal article" date="2011" name="PLoS Pathog.">
        <title>Endophytic Life Strategies Decoded by Genome and Transcriptome Analyses of the Mutualistic Root Symbiont Piriformospora indica.</title>
        <authorList>
            <person name="Zuccaro A."/>
            <person name="Lahrmann U."/>
            <person name="Guldener U."/>
            <person name="Langen G."/>
            <person name="Pfiffi S."/>
            <person name="Biedenkopf D."/>
            <person name="Wong P."/>
            <person name="Samans B."/>
            <person name="Grimm C."/>
            <person name="Basiewicz M."/>
            <person name="Murat C."/>
            <person name="Martin F."/>
            <person name="Kogel K.H."/>
        </authorList>
    </citation>
    <scope>NUCLEOTIDE SEQUENCE [LARGE SCALE GENOMIC DNA]</scope>
    <source>
        <strain evidence="8 9">DSM 11827</strain>
    </source>
</reference>
<name>G4U1J7_SERID</name>
<dbReference type="GO" id="GO:0016020">
    <property type="term" value="C:membrane"/>
    <property type="evidence" value="ECO:0007669"/>
    <property type="project" value="UniProtKB-SubCell"/>
</dbReference>
<evidence type="ECO:0000256" key="3">
    <source>
        <dbReference type="ARBA" id="ARBA00004370"/>
    </source>
</evidence>
<dbReference type="SUPFAM" id="SSF52540">
    <property type="entry name" value="P-loop containing nucleoside triphosphate hydrolases"/>
    <property type="match status" value="1"/>
</dbReference>
<keyword evidence="6" id="KW-0472">Membrane</keyword>
<organism evidence="8 9">
    <name type="scientific">Serendipita indica (strain DSM 11827)</name>
    <name type="common">Root endophyte fungus</name>
    <name type="synonym">Piriformospora indica</name>
    <dbReference type="NCBI Taxonomy" id="1109443"/>
    <lineage>
        <taxon>Eukaryota</taxon>
        <taxon>Fungi</taxon>
        <taxon>Dikarya</taxon>
        <taxon>Basidiomycota</taxon>
        <taxon>Agaricomycotina</taxon>
        <taxon>Agaricomycetes</taxon>
        <taxon>Sebacinales</taxon>
        <taxon>Serendipitaceae</taxon>
        <taxon>Serendipita</taxon>
    </lineage>
</organism>
<feature type="signal peptide" evidence="7">
    <location>
        <begin position="1"/>
        <end position="18"/>
    </location>
</feature>
<feature type="chain" id="PRO_5003468992" evidence="7">
    <location>
        <begin position="19"/>
        <end position="273"/>
    </location>
</feature>
<dbReference type="OMA" id="FRICHES"/>
<dbReference type="STRING" id="1109443.G4U1J7"/>
<dbReference type="InParanoid" id="G4U1J7"/>
<evidence type="ECO:0000313" key="9">
    <source>
        <dbReference type="Proteomes" id="UP000007148"/>
    </source>
</evidence>
<dbReference type="EMBL" id="CAFZ01001603">
    <property type="protein sequence ID" value="CCA77440.1"/>
    <property type="molecule type" value="Genomic_DNA"/>
</dbReference>
<dbReference type="AlphaFoldDB" id="G4U1J7"/>
<evidence type="ECO:0000256" key="5">
    <source>
        <dbReference type="ARBA" id="ARBA00023128"/>
    </source>
</evidence>
<dbReference type="Gene3D" id="3.40.50.300">
    <property type="entry name" value="P-loop containing nucleotide triphosphate hydrolases"/>
    <property type="match status" value="1"/>
</dbReference>
<evidence type="ECO:0000313" key="8">
    <source>
        <dbReference type="EMBL" id="CCA77440.1"/>
    </source>
</evidence>
<dbReference type="GO" id="GO:0005739">
    <property type="term" value="C:mitochondrion"/>
    <property type="evidence" value="ECO:0007669"/>
    <property type="project" value="UniProtKB-SubCell"/>
</dbReference>
<dbReference type="PANTHER" id="PTHR48182">
    <property type="entry name" value="PROTEIN SERAC1"/>
    <property type="match status" value="1"/>
</dbReference>
<comment type="subcellular location">
    <subcellularLocation>
        <location evidence="2">Endoplasmic reticulum</location>
    </subcellularLocation>
    <subcellularLocation>
        <location evidence="3">Membrane</location>
    </subcellularLocation>
    <subcellularLocation>
        <location evidence="1">Mitochondrion</location>
    </subcellularLocation>
</comment>
<proteinExistence type="predicted"/>
<dbReference type="OrthoDB" id="1658288at2759"/>
<feature type="non-terminal residue" evidence="8">
    <location>
        <position position="273"/>
    </location>
</feature>
<sequence>RPIIFVAHNLGGIILKWALVICHNQNLESKGDLRDILVSTHAILFFGTPHSGLEGTTLMTAISRFASMYRKTTNVLLKDLENHSSELETVQSLYVAASEKINSIFFCEEYETPAERKRRKLNVPHHAAVIAGDRNATIIVLHANHEALVRFHAADSENYRTVLHYLKDFFDGAATAVNEKSVREDNCRSAAKAESVAQEVVQPKSLPPVSISYVERPVLQSLITQKLLPGSDVRHQRRCVLHGLGGAGKTQLATMWIRENHTRCEATYTSEIS</sequence>
<evidence type="ECO:0000256" key="7">
    <source>
        <dbReference type="SAM" id="SignalP"/>
    </source>
</evidence>
<comment type="caution">
    <text evidence="8">The sequence shown here is derived from an EMBL/GenBank/DDBJ whole genome shotgun (WGS) entry which is preliminary data.</text>
</comment>
<keyword evidence="7" id="KW-0732">Signal</keyword>
<dbReference type="Proteomes" id="UP000007148">
    <property type="component" value="Unassembled WGS sequence"/>
</dbReference>
<dbReference type="PANTHER" id="PTHR48182:SF2">
    <property type="entry name" value="PROTEIN SERAC1"/>
    <property type="match status" value="1"/>
</dbReference>
<dbReference type="eggNOG" id="ENOG502SAH6">
    <property type="taxonomic scope" value="Eukaryota"/>
</dbReference>
<evidence type="ECO:0000256" key="4">
    <source>
        <dbReference type="ARBA" id="ARBA00022824"/>
    </source>
</evidence>
<protein>
    <submittedName>
        <fullName evidence="8">Uncharacterized protein</fullName>
    </submittedName>
</protein>
<keyword evidence="4" id="KW-0256">Endoplasmic reticulum</keyword>
<dbReference type="InterPro" id="IPR027417">
    <property type="entry name" value="P-loop_NTPase"/>
</dbReference>
<evidence type="ECO:0000256" key="1">
    <source>
        <dbReference type="ARBA" id="ARBA00004173"/>
    </source>
</evidence>
<keyword evidence="5" id="KW-0496">Mitochondrion</keyword>
<evidence type="ECO:0000256" key="6">
    <source>
        <dbReference type="ARBA" id="ARBA00023136"/>
    </source>
</evidence>